<gene>
    <name evidence="2" type="ORF">KIPB_006408</name>
</gene>
<dbReference type="SUPFAM" id="SSF55394">
    <property type="entry name" value="Bactericidal permeability-increasing protein, BPI"/>
    <property type="match status" value="1"/>
</dbReference>
<feature type="domain" description="Lipid-binding serum glycoprotein N-terminal" evidence="1">
    <location>
        <begin position="133"/>
        <end position="289"/>
    </location>
</feature>
<dbReference type="Gene3D" id="3.15.10.10">
    <property type="entry name" value="Bactericidal permeability-increasing protein, domain 1"/>
    <property type="match status" value="1"/>
</dbReference>
<protein>
    <recommendedName>
        <fullName evidence="1">Lipid-binding serum glycoprotein N-terminal domain-containing protein</fullName>
    </recommendedName>
</protein>
<dbReference type="InterPro" id="IPR017942">
    <property type="entry name" value="Lipid-bd_serum_glycop_N"/>
</dbReference>
<evidence type="ECO:0000313" key="2">
    <source>
        <dbReference type="EMBL" id="GIQ84837.1"/>
    </source>
</evidence>
<accession>A0A9K3GJ85</accession>
<dbReference type="GO" id="GO:0008289">
    <property type="term" value="F:lipid binding"/>
    <property type="evidence" value="ECO:0007669"/>
    <property type="project" value="InterPro"/>
</dbReference>
<name>A0A9K3GJ85_9EUKA</name>
<organism evidence="2 3">
    <name type="scientific">Kipferlia bialata</name>
    <dbReference type="NCBI Taxonomy" id="797122"/>
    <lineage>
        <taxon>Eukaryota</taxon>
        <taxon>Metamonada</taxon>
        <taxon>Carpediemonas-like organisms</taxon>
        <taxon>Kipferlia</taxon>
    </lineage>
</organism>
<sequence length="332" mass="35574">MGEGRRGGYVRGGGYGGGYRTRLTSLFSPSPHLDTHALQHHVTEVLISPWNVRRPAVAGTTLVLTSGELSRSPLVEGVPLFVSACDDRGGTNVLDPRHNQTPPLAINAVVLYKVNMIVAFSTEGLNGMATGTVPTIEQWVQQMKFPDIDTPLDLKITTVDLSISDLTCVDMNIEGLTLQTDTDGETPLLIMNLADTSLDLSFEWGYVEQGFPFLEGSGTGSAAVTGMAGSVSTTLDVDPVCGQMFATFQSFSFDFGDISITLNGGDDTLLNSLIGLVEDLFASRLSDMVGAAMEAGTNARLQGYNWENNLGTGVTMDTRWGEMVIIWMICSS</sequence>
<dbReference type="EMBL" id="BDIP01001643">
    <property type="protein sequence ID" value="GIQ84837.1"/>
    <property type="molecule type" value="Genomic_DNA"/>
</dbReference>
<dbReference type="InterPro" id="IPR017943">
    <property type="entry name" value="Bactericidal_perm-incr_a/b_dom"/>
</dbReference>
<comment type="caution">
    <text evidence="2">The sequence shown here is derived from an EMBL/GenBank/DDBJ whole genome shotgun (WGS) entry which is preliminary data.</text>
</comment>
<dbReference type="Proteomes" id="UP000265618">
    <property type="component" value="Unassembled WGS sequence"/>
</dbReference>
<evidence type="ECO:0000313" key="3">
    <source>
        <dbReference type="Proteomes" id="UP000265618"/>
    </source>
</evidence>
<proteinExistence type="predicted"/>
<reference evidence="2 3" key="1">
    <citation type="journal article" date="2018" name="PLoS ONE">
        <title>The draft genome of Kipferlia bialata reveals reductive genome evolution in fornicate parasites.</title>
        <authorList>
            <person name="Tanifuji G."/>
            <person name="Takabayashi S."/>
            <person name="Kume K."/>
            <person name="Takagi M."/>
            <person name="Nakayama T."/>
            <person name="Kamikawa R."/>
            <person name="Inagaki Y."/>
            <person name="Hashimoto T."/>
        </authorList>
    </citation>
    <scope>NUCLEOTIDE SEQUENCE [LARGE SCALE GENOMIC DNA]</scope>
    <source>
        <strain evidence="2">NY0173</strain>
    </source>
</reference>
<keyword evidence="3" id="KW-1185">Reference proteome</keyword>
<evidence type="ECO:0000259" key="1">
    <source>
        <dbReference type="Pfam" id="PF01273"/>
    </source>
</evidence>
<dbReference type="AlphaFoldDB" id="A0A9K3GJ85"/>
<dbReference type="Pfam" id="PF01273">
    <property type="entry name" value="LBP_BPI_CETP"/>
    <property type="match status" value="1"/>
</dbReference>